<evidence type="ECO:0000256" key="1">
    <source>
        <dbReference type="SAM" id="Phobius"/>
    </source>
</evidence>
<protein>
    <recommendedName>
        <fullName evidence="4">Variable surface protein</fullName>
    </recommendedName>
</protein>
<evidence type="ECO:0000313" key="2">
    <source>
        <dbReference type="EMBL" id="KMZ96489.1"/>
    </source>
</evidence>
<name>A0A0J9TMA0_PLAVI</name>
<dbReference type="EMBL" id="KQ235598">
    <property type="protein sequence ID" value="KMZ96489.1"/>
    <property type="molecule type" value="Genomic_DNA"/>
</dbReference>
<dbReference type="InterPro" id="IPR022139">
    <property type="entry name" value="Fam-L/Fam-M-like_plasmodium"/>
</dbReference>
<dbReference type="AlphaFoldDB" id="A0A0J9TMA0"/>
<dbReference type="Pfam" id="PF12420">
    <property type="entry name" value="DUF3671"/>
    <property type="match status" value="1"/>
</dbReference>
<reference evidence="2 3" key="1">
    <citation type="submission" date="2011-09" db="EMBL/GenBank/DDBJ databases">
        <title>The Genome Sequence of Plasmodium vivax North Korean.</title>
        <authorList>
            <consortium name="The Broad Institute Genome Sequencing Platform"/>
            <consortium name="The Broad Institute Genome Sequencing Center for Infectious Disease"/>
            <person name="Neafsey D."/>
            <person name="Carlton J."/>
            <person name="Barnwell J."/>
            <person name="Collins W."/>
            <person name="Escalante A."/>
            <person name="Mullikin J."/>
            <person name="Saul A."/>
            <person name="Guigo R."/>
            <person name="Camara F."/>
            <person name="Young S.K."/>
            <person name="Zeng Q."/>
            <person name="Gargeya S."/>
            <person name="Fitzgerald M."/>
            <person name="Haas B."/>
            <person name="Abouelleil A."/>
            <person name="Alvarado L."/>
            <person name="Arachchi H.M."/>
            <person name="Berlin A."/>
            <person name="Brown A."/>
            <person name="Chapman S.B."/>
            <person name="Chen Z."/>
            <person name="Dunbar C."/>
            <person name="Freedman E."/>
            <person name="Gearin G."/>
            <person name="Gellesch M."/>
            <person name="Goldberg J."/>
            <person name="Griggs A."/>
            <person name="Gujja S."/>
            <person name="Heiman D."/>
            <person name="Howarth C."/>
            <person name="Larson L."/>
            <person name="Lui A."/>
            <person name="MacDonald P.J.P."/>
            <person name="Montmayeur A."/>
            <person name="Murphy C."/>
            <person name="Neiman D."/>
            <person name="Pearson M."/>
            <person name="Priest M."/>
            <person name="Roberts A."/>
            <person name="Saif S."/>
            <person name="Shea T."/>
            <person name="Shenoy N."/>
            <person name="Sisk P."/>
            <person name="Stolte C."/>
            <person name="Sykes S."/>
            <person name="Wortman J."/>
            <person name="Nusbaum C."/>
            <person name="Birren B."/>
        </authorList>
    </citation>
    <scope>NUCLEOTIDE SEQUENCE [LARGE SCALE GENOMIC DNA]</scope>
    <source>
        <strain evidence="2 3">North Korean</strain>
    </source>
</reference>
<evidence type="ECO:0000313" key="3">
    <source>
        <dbReference type="Proteomes" id="UP000053239"/>
    </source>
</evidence>
<organism evidence="2 3">
    <name type="scientific">Plasmodium vivax North Korean</name>
    <dbReference type="NCBI Taxonomy" id="1035514"/>
    <lineage>
        <taxon>Eukaryota</taxon>
        <taxon>Sar</taxon>
        <taxon>Alveolata</taxon>
        <taxon>Apicomplexa</taxon>
        <taxon>Aconoidasida</taxon>
        <taxon>Haemosporida</taxon>
        <taxon>Plasmodiidae</taxon>
        <taxon>Plasmodium</taxon>
        <taxon>Plasmodium (Plasmodium)</taxon>
    </lineage>
</organism>
<keyword evidence="1" id="KW-1133">Transmembrane helix</keyword>
<evidence type="ECO:0008006" key="4">
    <source>
        <dbReference type="Google" id="ProtNLM"/>
    </source>
</evidence>
<proteinExistence type="predicted"/>
<gene>
    <name evidence="2" type="ORF">PVNG_05842</name>
</gene>
<feature type="transmembrane region" description="Helical" evidence="1">
    <location>
        <begin position="215"/>
        <end position="234"/>
    </location>
</feature>
<feature type="transmembrane region" description="Helical" evidence="1">
    <location>
        <begin position="151"/>
        <end position="170"/>
    </location>
</feature>
<keyword evidence="1" id="KW-0812">Transmembrane</keyword>
<accession>A0A0J9TMA0</accession>
<dbReference type="Proteomes" id="UP000053239">
    <property type="component" value="Unassembled WGS sequence"/>
</dbReference>
<sequence length="246" mass="29139">MTFLKRCHLNHKANSKFVLKIKTISKSLEYGSKIHMSLDRRSYRVLATYEKQNDIRNTRLQYKVPLNEENCKMANVRENKNTYEHLKRGSSNHMEAYLKCYNQRYNKKKGLEKLDCFCEKKLFKSLHKMEKIAAQKNKGKNIIKKLIYKKYGLPLILLSFIPLFGLILPIKYFNDLHLEKGTCKKIKQQINGTDYEGASHQACDFLSETYVYLNYFFVFSSIFITILLIIYSIIKVAKYERIKHGY</sequence>
<keyword evidence="1" id="KW-0472">Membrane</keyword>